<name>A0A261ESK5_9BIFI</name>
<dbReference type="AlphaFoldDB" id="A0A261ESK5"/>
<accession>A0A261ESK5</accession>
<reference evidence="2 3" key="1">
    <citation type="journal article" date="2017" name="BMC Genomics">
        <title>Comparative genomic and phylogenomic analyses of the Bifidobacteriaceae family.</title>
        <authorList>
            <person name="Lugli G.A."/>
            <person name="Milani C."/>
            <person name="Turroni F."/>
            <person name="Duranti S."/>
            <person name="Mancabelli L."/>
            <person name="Mangifesta M."/>
            <person name="Ferrario C."/>
            <person name="Modesto M."/>
            <person name="Mattarelli P."/>
            <person name="Jiri K."/>
            <person name="van Sinderen D."/>
            <person name="Ventura M."/>
        </authorList>
    </citation>
    <scope>NUCLEOTIDE SEQUENCE [LARGE SCALE GENOMIC DNA]</scope>
    <source>
        <strain evidence="2 3">DSM 22924</strain>
    </source>
</reference>
<gene>
    <name evidence="2" type="ORF">BOCO_0367</name>
</gene>
<dbReference type="EMBL" id="MWWS01000004">
    <property type="protein sequence ID" value="OZG49850.1"/>
    <property type="molecule type" value="Genomic_DNA"/>
</dbReference>
<proteinExistence type="predicted"/>
<comment type="caution">
    <text evidence="2">The sequence shown here is derived from an EMBL/GenBank/DDBJ whole genome shotgun (WGS) entry which is preliminary data.</text>
</comment>
<evidence type="ECO:0000313" key="2">
    <source>
        <dbReference type="EMBL" id="OZG49850.1"/>
    </source>
</evidence>
<keyword evidence="3" id="KW-1185">Reference proteome</keyword>
<evidence type="ECO:0000256" key="1">
    <source>
        <dbReference type="SAM" id="Phobius"/>
    </source>
</evidence>
<keyword evidence="1" id="KW-1133">Transmembrane helix</keyword>
<dbReference type="Proteomes" id="UP000216004">
    <property type="component" value="Unassembled WGS sequence"/>
</dbReference>
<sequence length="48" mass="5678">MTNEIRNKQNEREKNKFVSESSQHKWGLWIGILALFILPIELLLRILG</sequence>
<feature type="transmembrane region" description="Helical" evidence="1">
    <location>
        <begin position="26"/>
        <end position="47"/>
    </location>
</feature>
<keyword evidence="1" id="KW-0812">Transmembrane</keyword>
<organism evidence="2 3">
    <name type="scientific">Bombiscardovia coagulans</name>
    <dbReference type="NCBI Taxonomy" id="686666"/>
    <lineage>
        <taxon>Bacteria</taxon>
        <taxon>Bacillati</taxon>
        <taxon>Actinomycetota</taxon>
        <taxon>Actinomycetes</taxon>
        <taxon>Bifidobacteriales</taxon>
        <taxon>Bifidobacteriaceae</taxon>
        <taxon>Bombiscardovia</taxon>
    </lineage>
</organism>
<keyword evidence="1" id="KW-0472">Membrane</keyword>
<evidence type="ECO:0000313" key="3">
    <source>
        <dbReference type="Proteomes" id="UP000216004"/>
    </source>
</evidence>
<protein>
    <submittedName>
        <fullName evidence="2">Uncharacterized protein</fullName>
    </submittedName>
</protein>